<dbReference type="PANTHER" id="PTHR23117:SF13">
    <property type="entry name" value="GUANYLATE KINASE"/>
    <property type="match status" value="1"/>
</dbReference>
<protein>
    <recommendedName>
        <fullName evidence="3 9">Guanylate kinase</fullName>
        <ecNumber evidence="2 9">2.7.4.8</ecNumber>
    </recommendedName>
    <alternativeName>
        <fullName evidence="8 9">GMP kinase</fullName>
    </alternativeName>
</protein>
<dbReference type="InterPro" id="IPR008145">
    <property type="entry name" value="GK/Ca_channel_bsu"/>
</dbReference>
<dbReference type="NCBIfam" id="TIGR03263">
    <property type="entry name" value="guanyl_kin"/>
    <property type="match status" value="1"/>
</dbReference>
<dbReference type="Pfam" id="PF00625">
    <property type="entry name" value="Guanylate_kin"/>
    <property type="match status" value="1"/>
</dbReference>
<feature type="binding site" evidence="9">
    <location>
        <begin position="41"/>
        <end position="48"/>
    </location>
    <ligand>
        <name>ATP</name>
        <dbReference type="ChEBI" id="CHEBI:30616"/>
    </ligand>
</feature>
<evidence type="ECO:0000313" key="12">
    <source>
        <dbReference type="EMBL" id="MCW6037038.1"/>
    </source>
</evidence>
<evidence type="ECO:0000259" key="11">
    <source>
        <dbReference type="PROSITE" id="PS50052"/>
    </source>
</evidence>
<comment type="caution">
    <text evidence="12">The sequence shown here is derived from an EMBL/GenBank/DDBJ whole genome shotgun (WGS) entry which is preliminary data.</text>
</comment>
<dbReference type="Gene3D" id="3.30.63.10">
    <property type="entry name" value="Guanylate Kinase phosphate binding domain"/>
    <property type="match status" value="1"/>
</dbReference>
<dbReference type="SMART" id="SM00072">
    <property type="entry name" value="GuKc"/>
    <property type="match status" value="1"/>
</dbReference>
<evidence type="ECO:0000313" key="13">
    <source>
        <dbReference type="Proteomes" id="UP001526426"/>
    </source>
</evidence>
<dbReference type="EMBL" id="JAIHOM010000054">
    <property type="protein sequence ID" value="MCW6037038.1"/>
    <property type="molecule type" value="Genomic_DNA"/>
</dbReference>
<evidence type="ECO:0000256" key="2">
    <source>
        <dbReference type="ARBA" id="ARBA00012961"/>
    </source>
</evidence>
<keyword evidence="6 9" id="KW-0418">Kinase</keyword>
<dbReference type="HAMAP" id="MF_00328">
    <property type="entry name" value="Guanylate_kinase"/>
    <property type="match status" value="1"/>
</dbReference>
<name>A0ABT3L6A4_9CYAN</name>
<evidence type="ECO:0000256" key="5">
    <source>
        <dbReference type="ARBA" id="ARBA00022741"/>
    </source>
</evidence>
<dbReference type="InterPro" id="IPR027417">
    <property type="entry name" value="P-loop_NTPase"/>
</dbReference>
<feature type="domain" description="Guanylate kinase-like" evidence="11">
    <location>
        <begin position="34"/>
        <end position="212"/>
    </location>
</feature>
<comment type="similarity">
    <text evidence="1 9">Belongs to the guanylate kinase family.</text>
</comment>
<organism evidence="12 13">
    <name type="scientific">Spirulina subsalsa FACHB-351</name>
    <dbReference type="NCBI Taxonomy" id="234711"/>
    <lineage>
        <taxon>Bacteria</taxon>
        <taxon>Bacillati</taxon>
        <taxon>Cyanobacteriota</taxon>
        <taxon>Cyanophyceae</taxon>
        <taxon>Spirulinales</taxon>
        <taxon>Spirulinaceae</taxon>
        <taxon>Spirulina</taxon>
    </lineage>
</organism>
<gene>
    <name evidence="9 12" type="primary">gmk</name>
    <name evidence="12" type="ORF">K4A83_12280</name>
</gene>
<dbReference type="EC" id="2.7.4.8" evidence="2 9"/>
<evidence type="ECO:0000256" key="3">
    <source>
        <dbReference type="ARBA" id="ARBA00016296"/>
    </source>
</evidence>
<evidence type="ECO:0000256" key="10">
    <source>
        <dbReference type="SAM" id="MobiDB-lite"/>
    </source>
</evidence>
<dbReference type="Gene3D" id="3.40.50.300">
    <property type="entry name" value="P-loop containing nucleotide triphosphate hydrolases"/>
    <property type="match status" value="1"/>
</dbReference>
<reference evidence="12 13" key="1">
    <citation type="submission" date="2021-08" db="EMBL/GenBank/DDBJ databases">
        <title>Draft genome sequence of Spirulina subsalsa with high tolerance to salinity and hype-accumulation of phycocyanin.</title>
        <authorList>
            <person name="Pei H."/>
            <person name="Jiang L."/>
        </authorList>
    </citation>
    <scope>NUCLEOTIDE SEQUENCE [LARGE SCALE GENOMIC DNA]</scope>
    <source>
        <strain evidence="12 13">FACHB-351</strain>
    </source>
</reference>
<keyword evidence="7 9" id="KW-0067">ATP-binding</keyword>
<proteinExistence type="inferred from homology"/>
<accession>A0ABT3L6A4</accession>
<dbReference type="InterPro" id="IPR017665">
    <property type="entry name" value="Guanylate_kinase"/>
</dbReference>
<evidence type="ECO:0000256" key="4">
    <source>
        <dbReference type="ARBA" id="ARBA00022679"/>
    </source>
</evidence>
<dbReference type="InterPro" id="IPR020590">
    <property type="entry name" value="Guanylate_kinase_CS"/>
</dbReference>
<dbReference type="PROSITE" id="PS50052">
    <property type="entry name" value="GUANYLATE_KINASE_2"/>
    <property type="match status" value="1"/>
</dbReference>
<keyword evidence="4 9" id="KW-0808">Transferase</keyword>
<dbReference type="GO" id="GO:0004385">
    <property type="term" value="F:GMP kinase activity"/>
    <property type="evidence" value="ECO:0007669"/>
    <property type="project" value="UniProtKB-EC"/>
</dbReference>
<comment type="catalytic activity">
    <reaction evidence="9">
        <text>GMP + ATP = GDP + ADP</text>
        <dbReference type="Rhea" id="RHEA:20780"/>
        <dbReference type="ChEBI" id="CHEBI:30616"/>
        <dbReference type="ChEBI" id="CHEBI:58115"/>
        <dbReference type="ChEBI" id="CHEBI:58189"/>
        <dbReference type="ChEBI" id="CHEBI:456216"/>
        <dbReference type="EC" id="2.7.4.8"/>
    </reaction>
</comment>
<feature type="region of interest" description="Disordered" evidence="10">
    <location>
        <begin position="1"/>
        <end position="33"/>
    </location>
</feature>
<evidence type="ECO:0000256" key="9">
    <source>
        <dbReference type="HAMAP-Rule" id="MF_00328"/>
    </source>
</evidence>
<comment type="function">
    <text evidence="9">Essential for recycling GMP and indirectly, cGMP.</text>
</comment>
<sequence length="215" mass="23914">MRQNNTLTKEGVTSQLTPSFEHPATLTLDPPPQGKLIVLTGPSGVGKGTLVKALLERHPDLHLSVSATTRQPRPGEVDGKHYFFLERHHFQQMVAAGEFLEWAEYAGNLYGTPRQNVEQQIARGQIVLLEIELVGARLIQQTFPKAFRIFILPPSSAELERRLRDRGQDSEEAILKRLRHAEGEIAASHEFDLQVVNDTLESALAKLETAILGQG</sequence>
<evidence type="ECO:0000256" key="7">
    <source>
        <dbReference type="ARBA" id="ARBA00022840"/>
    </source>
</evidence>
<dbReference type="CDD" id="cd00071">
    <property type="entry name" value="GMPK"/>
    <property type="match status" value="1"/>
</dbReference>
<dbReference type="RefSeq" id="WP_265264869.1">
    <property type="nucleotide sequence ID" value="NZ_JAIHOM010000054.1"/>
</dbReference>
<keyword evidence="9" id="KW-0963">Cytoplasm</keyword>
<dbReference type="InterPro" id="IPR008144">
    <property type="entry name" value="Guanylate_kin-like_dom"/>
</dbReference>
<keyword evidence="5 9" id="KW-0547">Nucleotide-binding</keyword>
<evidence type="ECO:0000256" key="1">
    <source>
        <dbReference type="ARBA" id="ARBA00005790"/>
    </source>
</evidence>
<dbReference type="Proteomes" id="UP001526426">
    <property type="component" value="Unassembled WGS sequence"/>
</dbReference>
<dbReference type="PROSITE" id="PS00856">
    <property type="entry name" value="GUANYLATE_KINASE_1"/>
    <property type="match status" value="1"/>
</dbReference>
<keyword evidence="13" id="KW-1185">Reference proteome</keyword>
<dbReference type="PANTHER" id="PTHR23117">
    <property type="entry name" value="GUANYLATE KINASE-RELATED"/>
    <property type="match status" value="1"/>
</dbReference>
<comment type="subcellular location">
    <subcellularLocation>
        <location evidence="9">Cytoplasm</location>
    </subcellularLocation>
</comment>
<dbReference type="SUPFAM" id="SSF52540">
    <property type="entry name" value="P-loop containing nucleoside triphosphate hydrolases"/>
    <property type="match status" value="1"/>
</dbReference>
<evidence type="ECO:0000256" key="6">
    <source>
        <dbReference type="ARBA" id="ARBA00022777"/>
    </source>
</evidence>
<evidence type="ECO:0000256" key="8">
    <source>
        <dbReference type="ARBA" id="ARBA00030128"/>
    </source>
</evidence>
<feature type="compositionally biased region" description="Polar residues" evidence="10">
    <location>
        <begin position="1"/>
        <end position="18"/>
    </location>
</feature>